<feature type="domain" description="Methyltransferase type 11" evidence="3">
    <location>
        <begin position="44"/>
        <end position="137"/>
    </location>
</feature>
<dbReference type="GO" id="GO:0032259">
    <property type="term" value="P:methylation"/>
    <property type="evidence" value="ECO:0007669"/>
    <property type="project" value="UniProtKB-KW"/>
</dbReference>
<reference evidence="4 5" key="1">
    <citation type="submission" date="2019-10" db="EMBL/GenBank/DDBJ databases">
        <title>Taxonomy of Antarctic Massilia spp.: description of Massilia rubra sp. nov., Massilia aquatica sp. nov., Massilia mucilaginosa sp. nov., Massilia frigida sp. nov. isolated from streams, lakes and regoliths.</title>
        <authorList>
            <person name="Holochova P."/>
            <person name="Sedlacek I."/>
            <person name="Kralova S."/>
            <person name="Maslanova I."/>
            <person name="Busse H.-J."/>
            <person name="Stankova E."/>
            <person name="Vrbovska V."/>
            <person name="Kovarovic V."/>
            <person name="Bartak M."/>
            <person name="Svec P."/>
            <person name="Pantucek R."/>
        </authorList>
    </citation>
    <scope>NUCLEOTIDE SEQUENCE [LARGE SCALE GENOMIC DNA]</scope>
    <source>
        <strain evidence="4 5">CCM 8695</strain>
    </source>
</reference>
<dbReference type="EMBL" id="WHJG01000004">
    <property type="protein sequence ID" value="NHZ78756.1"/>
    <property type="molecule type" value="Genomic_DNA"/>
</dbReference>
<comment type="caution">
    <text evidence="4">The sequence shown here is derived from an EMBL/GenBank/DDBJ whole genome shotgun (WGS) entry which is preliminary data.</text>
</comment>
<dbReference type="RefSeq" id="WP_167085742.1">
    <property type="nucleotide sequence ID" value="NZ_WHJG01000004.1"/>
</dbReference>
<keyword evidence="4" id="KW-0489">Methyltransferase</keyword>
<evidence type="ECO:0000256" key="1">
    <source>
        <dbReference type="ARBA" id="ARBA00022679"/>
    </source>
</evidence>
<accession>A0ABX0N8P1</accession>
<evidence type="ECO:0000313" key="5">
    <source>
        <dbReference type="Proteomes" id="UP000621455"/>
    </source>
</evidence>
<keyword evidence="5" id="KW-1185">Reference proteome</keyword>
<dbReference type="PANTHER" id="PTHR43861:SF3">
    <property type="entry name" value="PUTATIVE (AFU_ORTHOLOGUE AFUA_2G14390)-RELATED"/>
    <property type="match status" value="1"/>
</dbReference>
<feature type="compositionally biased region" description="Low complexity" evidence="2">
    <location>
        <begin position="469"/>
        <end position="480"/>
    </location>
</feature>
<keyword evidence="1" id="KW-0808">Transferase</keyword>
<dbReference type="Proteomes" id="UP000621455">
    <property type="component" value="Unassembled WGS sequence"/>
</dbReference>
<dbReference type="SUPFAM" id="SSF53335">
    <property type="entry name" value="S-adenosyl-L-methionine-dependent methyltransferases"/>
    <property type="match status" value="1"/>
</dbReference>
<dbReference type="CDD" id="cd02440">
    <property type="entry name" value="AdoMet_MTases"/>
    <property type="match status" value="1"/>
</dbReference>
<proteinExistence type="predicted"/>
<dbReference type="GO" id="GO:0008168">
    <property type="term" value="F:methyltransferase activity"/>
    <property type="evidence" value="ECO:0007669"/>
    <property type="project" value="UniProtKB-KW"/>
</dbReference>
<dbReference type="PANTHER" id="PTHR43861">
    <property type="entry name" value="TRANS-ACONITATE 2-METHYLTRANSFERASE-RELATED"/>
    <property type="match status" value="1"/>
</dbReference>
<dbReference type="Pfam" id="PF08241">
    <property type="entry name" value="Methyltransf_11"/>
    <property type="match status" value="1"/>
</dbReference>
<feature type="region of interest" description="Disordered" evidence="2">
    <location>
        <begin position="456"/>
        <end position="484"/>
    </location>
</feature>
<organism evidence="4 5">
    <name type="scientific">Massilia frigida</name>
    <dbReference type="NCBI Taxonomy" id="2609281"/>
    <lineage>
        <taxon>Bacteria</taxon>
        <taxon>Pseudomonadati</taxon>
        <taxon>Pseudomonadota</taxon>
        <taxon>Betaproteobacteria</taxon>
        <taxon>Burkholderiales</taxon>
        <taxon>Oxalobacteraceae</taxon>
        <taxon>Telluria group</taxon>
        <taxon>Massilia</taxon>
    </lineage>
</organism>
<evidence type="ECO:0000256" key="2">
    <source>
        <dbReference type="SAM" id="MobiDB-lite"/>
    </source>
</evidence>
<sequence length="500" mass="54352">MSDNFYRAFEDRYRGARPLIKARLMAYQPFFAPLAALYPGGAVLDLGCGRGEWLELLTEHGFAPRGVDLDQGMLAACRERGLHAELTDALSALRACGDASVAMVSAFHLVEHIPFDQVQLLIAEALRVLLPGGLLIMETPNPENLVVGASSFYMDPSHLKPIPAPLLEFVTGFAGFPRHKVLRLQEAAQLHTDAPIGLINVLDGVSPDYAVLGQKDAAPEALAAFAAPFAAKFGIGLSDLALRFEEQDNQRRTELHAGIARAEHTIQRVEHALQDGLVSLGEAHQGVARVAAGVEQHRLRLEMAEPILQRVGPNADRLAELQGQMVQQVQLALQAQTQFQAQIGHIQGQLQGQLDALGHRIGVAEARAQQADAHVAALLASSSWRVTAPLRALAGTTYRLRSAAREGRIASGVKRRLSGPLLSFMRAMLRRPRIKRMALTVLRRFPGLHARLYGVLRRGNAPPPPPAAAAPTPSASAADLSPREQRMYHELKQAMEARNK</sequence>
<evidence type="ECO:0000313" key="4">
    <source>
        <dbReference type="EMBL" id="NHZ78756.1"/>
    </source>
</evidence>
<gene>
    <name evidence="4" type="ORF">F2P44_05610</name>
</gene>
<dbReference type="InterPro" id="IPR013216">
    <property type="entry name" value="Methyltransf_11"/>
</dbReference>
<dbReference type="InterPro" id="IPR029063">
    <property type="entry name" value="SAM-dependent_MTases_sf"/>
</dbReference>
<evidence type="ECO:0000259" key="3">
    <source>
        <dbReference type="Pfam" id="PF08241"/>
    </source>
</evidence>
<dbReference type="Gene3D" id="3.40.50.150">
    <property type="entry name" value="Vaccinia Virus protein VP39"/>
    <property type="match status" value="1"/>
</dbReference>
<protein>
    <submittedName>
        <fullName evidence="4">Methyltransferase domain-containing protein</fullName>
    </submittedName>
</protein>
<name>A0ABX0N8P1_9BURK</name>